<feature type="compositionally biased region" description="Acidic residues" evidence="1">
    <location>
        <begin position="372"/>
        <end position="383"/>
    </location>
</feature>
<dbReference type="Proteomes" id="UP000245768">
    <property type="component" value="Unassembled WGS sequence"/>
</dbReference>
<dbReference type="RefSeq" id="XP_025374048.1">
    <property type="nucleotide sequence ID" value="XM_025518443.1"/>
</dbReference>
<evidence type="ECO:0000256" key="1">
    <source>
        <dbReference type="SAM" id="MobiDB-lite"/>
    </source>
</evidence>
<keyword evidence="2" id="KW-0812">Transmembrane</keyword>
<feature type="region of interest" description="Disordered" evidence="1">
    <location>
        <begin position="23"/>
        <end position="44"/>
    </location>
</feature>
<evidence type="ECO:0000256" key="2">
    <source>
        <dbReference type="SAM" id="Phobius"/>
    </source>
</evidence>
<feature type="transmembrane region" description="Helical" evidence="2">
    <location>
        <begin position="510"/>
        <end position="530"/>
    </location>
</feature>
<keyword evidence="4" id="KW-1185">Reference proteome</keyword>
<protein>
    <submittedName>
        <fullName evidence="3">Uncharacterized protein</fullName>
    </submittedName>
</protein>
<accession>A0A316YAJ4</accession>
<feature type="region of interest" description="Disordered" evidence="1">
    <location>
        <begin position="424"/>
        <end position="451"/>
    </location>
</feature>
<keyword evidence="2" id="KW-1133">Transmembrane helix</keyword>
<feature type="compositionally biased region" description="Polar residues" evidence="1">
    <location>
        <begin position="196"/>
        <end position="208"/>
    </location>
</feature>
<feature type="region of interest" description="Disordered" evidence="1">
    <location>
        <begin position="196"/>
        <end position="258"/>
    </location>
</feature>
<dbReference type="AlphaFoldDB" id="A0A316YAJ4"/>
<feature type="region of interest" description="Disordered" evidence="1">
    <location>
        <begin position="337"/>
        <end position="403"/>
    </location>
</feature>
<proteinExistence type="predicted"/>
<feature type="compositionally biased region" description="Pro residues" evidence="1">
    <location>
        <begin position="342"/>
        <end position="351"/>
    </location>
</feature>
<dbReference type="InParanoid" id="A0A316YAJ4"/>
<evidence type="ECO:0000313" key="4">
    <source>
        <dbReference type="Proteomes" id="UP000245768"/>
    </source>
</evidence>
<evidence type="ECO:0000313" key="3">
    <source>
        <dbReference type="EMBL" id="PWN86850.1"/>
    </source>
</evidence>
<dbReference type="GeneID" id="37040359"/>
<keyword evidence="2" id="KW-0472">Membrane</keyword>
<gene>
    <name evidence="3" type="ORF">FA10DRAFT_201274</name>
</gene>
<feature type="compositionally biased region" description="Acidic residues" evidence="1">
    <location>
        <begin position="218"/>
        <end position="230"/>
    </location>
</feature>
<dbReference type="EMBL" id="KZ819642">
    <property type="protein sequence ID" value="PWN86850.1"/>
    <property type="molecule type" value="Genomic_DNA"/>
</dbReference>
<reference evidence="3 4" key="1">
    <citation type="journal article" date="2018" name="Mol. Biol. Evol.">
        <title>Broad Genomic Sampling Reveals a Smut Pathogenic Ancestry of the Fungal Clade Ustilaginomycotina.</title>
        <authorList>
            <person name="Kijpornyongpan T."/>
            <person name="Mondo S.J."/>
            <person name="Barry K."/>
            <person name="Sandor L."/>
            <person name="Lee J."/>
            <person name="Lipzen A."/>
            <person name="Pangilinan J."/>
            <person name="LaButti K."/>
            <person name="Hainaut M."/>
            <person name="Henrissat B."/>
            <person name="Grigoriev I.V."/>
            <person name="Spatafora J.W."/>
            <person name="Aime M.C."/>
        </authorList>
    </citation>
    <scope>NUCLEOTIDE SEQUENCE [LARGE SCALE GENOMIC DNA]</scope>
    <source>
        <strain evidence="3 4">MCA 4198</strain>
    </source>
</reference>
<name>A0A316YAJ4_9BASI</name>
<organism evidence="3 4">
    <name type="scientific">Acaromyces ingoldii</name>
    <dbReference type="NCBI Taxonomy" id="215250"/>
    <lineage>
        <taxon>Eukaryota</taxon>
        <taxon>Fungi</taxon>
        <taxon>Dikarya</taxon>
        <taxon>Basidiomycota</taxon>
        <taxon>Ustilaginomycotina</taxon>
        <taxon>Exobasidiomycetes</taxon>
        <taxon>Exobasidiales</taxon>
        <taxon>Cryptobasidiaceae</taxon>
        <taxon>Acaromyces</taxon>
    </lineage>
</organism>
<sequence>MSNSSLNNLSDASSGSASLTLSTLPAHSTMSTSSQRTRKWRSRPWRSNPRWEIGEWTKVVMPAQSRVLRQTALRPLIPSLKKYSHPYRIDPGNRSSANQKGLRKACAYICGVRKAVATPSTAMGRTASARSRSIRAALIRALNLAHRSNESSSSDYMGRLMGRLASAPRKATEENQLTLRELNAFCVKGKVASAVQATHTQEGQSSGNGHEERKGEEDSQDMDDDGDDSESIGMGMQEEEAESILSEPASNFTGLDADDYSNMGKGKAMEEDAWSMLSHLSSDSNRMDFDDERENEEYDNDILNNGFLHRANRETGFGGSHLQGDFEVTRRGFDLLDSPGPFDSPRPPVFRPSPVAKRPRSSFHRDNSEQHDDGDEDEDEDEQDRPRKHVHVRDASPLSADERLTQEVQELRRSHNKAAEEALRRLKRLPSKSNTDEEDETVRLDGHLPSKQMLTGLQGIRTPEAQDEASHQASQELRSRVEIPEATGHIGANLSLPEESTPFISQRTDVYHFVINLVVFVVTCLSTVFFTTDYCQPVWSDSDFQKLRGVLFNLCRRLATFSSRVK</sequence>